<sequence length="75" mass="7994">MIPAVAALSFCLGLAMNRVLLDVAASLLLLIASDAVIALGIRDHRRGENMDNTLEAVAPMLGVRRLSRALPRVSL</sequence>
<name>A0A0M4QWF7_9MICC</name>
<dbReference type="AlphaFoldDB" id="A0A0M4QWF7"/>
<keyword evidence="2" id="KW-1185">Reference proteome</keyword>
<accession>A0A0M4QWF7</accession>
<proteinExistence type="predicted"/>
<dbReference type="KEGG" id="aaq:AOC05_01070"/>
<gene>
    <name evidence="1" type="ORF">AOC05_01070</name>
</gene>
<evidence type="ECO:0000313" key="1">
    <source>
        <dbReference type="EMBL" id="ALE91277.1"/>
    </source>
</evidence>
<evidence type="ECO:0000313" key="2">
    <source>
        <dbReference type="Proteomes" id="UP000062833"/>
    </source>
</evidence>
<organism evidence="1 2">
    <name type="scientific">Arthrobacter alpinus</name>
    <dbReference type="NCBI Taxonomy" id="656366"/>
    <lineage>
        <taxon>Bacteria</taxon>
        <taxon>Bacillati</taxon>
        <taxon>Actinomycetota</taxon>
        <taxon>Actinomycetes</taxon>
        <taxon>Micrococcales</taxon>
        <taxon>Micrococcaceae</taxon>
        <taxon>Arthrobacter</taxon>
    </lineage>
</organism>
<dbReference type="PATRIC" id="fig|656366.3.peg.235"/>
<protein>
    <submittedName>
        <fullName evidence="1">Uncharacterized protein</fullName>
    </submittedName>
</protein>
<dbReference type="Proteomes" id="UP000062833">
    <property type="component" value="Chromosome"/>
</dbReference>
<reference evidence="2" key="1">
    <citation type="submission" date="2015-09" db="EMBL/GenBank/DDBJ databases">
        <title>Complete genome of Arthrobacter alpinus strain R3.8.</title>
        <authorList>
            <person name="See-Too W.S."/>
            <person name="Chan K.G."/>
        </authorList>
    </citation>
    <scope>NUCLEOTIDE SEQUENCE [LARGE SCALE GENOMIC DNA]</scope>
    <source>
        <strain evidence="2">R3.8</strain>
    </source>
</reference>
<dbReference type="EMBL" id="CP012677">
    <property type="protein sequence ID" value="ALE91277.1"/>
    <property type="molecule type" value="Genomic_DNA"/>
</dbReference>